<organism evidence="1 2">
    <name type="scientific">Mycobacterium arosiense ATCC BAA-1401 = DSM 45069</name>
    <dbReference type="NCBI Taxonomy" id="1265311"/>
    <lineage>
        <taxon>Bacteria</taxon>
        <taxon>Bacillati</taxon>
        <taxon>Actinomycetota</taxon>
        <taxon>Actinomycetes</taxon>
        <taxon>Mycobacteriales</taxon>
        <taxon>Mycobacteriaceae</taxon>
        <taxon>Mycobacterium</taxon>
        <taxon>Mycobacterium avium complex (MAC)</taxon>
    </lineage>
</organism>
<dbReference type="RefSeq" id="WP_036473420.1">
    <property type="nucleotide sequence ID" value="NZ_MVHG01000155.1"/>
</dbReference>
<gene>
    <name evidence="1" type="ORF">BST14_27590</name>
</gene>
<reference evidence="1 2" key="1">
    <citation type="submission" date="2016-12" db="EMBL/GenBank/DDBJ databases">
        <title>The new phylogeny of genus Mycobacterium.</title>
        <authorList>
            <person name="Tortoli E."/>
            <person name="Trovato A."/>
            <person name="Cirillo D.M."/>
        </authorList>
    </citation>
    <scope>NUCLEOTIDE SEQUENCE [LARGE SCALE GENOMIC DNA]</scope>
    <source>
        <strain evidence="1 2">DSM 45069</strain>
    </source>
</reference>
<protein>
    <submittedName>
        <fullName evidence="1">Uncharacterized protein</fullName>
    </submittedName>
</protein>
<dbReference type="AlphaFoldDB" id="A0A1W9Z5Z5"/>
<keyword evidence="2" id="KW-1185">Reference proteome</keyword>
<dbReference type="OrthoDB" id="4736277at2"/>
<sequence length="119" mass="12881">MRQDGNAGRPRNAVEAYLEQLRQAELVAEAEDAAHGKHYLSVATGDLETSDDVARVEQLTATAWAGREGAHMTSSRGGSDYVTLVIEGPSAAQFVDELADLAEELDPGFWRISRSSSQF</sequence>
<comment type="caution">
    <text evidence="1">The sequence shown here is derived from an EMBL/GenBank/DDBJ whole genome shotgun (WGS) entry which is preliminary data.</text>
</comment>
<name>A0A1W9Z5Z5_MYCAI</name>
<dbReference type="Proteomes" id="UP000192707">
    <property type="component" value="Unassembled WGS sequence"/>
</dbReference>
<dbReference type="EMBL" id="MVHG01000155">
    <property type="protein sequence ID" value="ORA07470.1"/>
    <property type="molecule type" value="Genomic_DNA"/>
</dbReference>
<evidence type="ECO:0000313" key="1">
    <source>
        <dbReference type="EMBL" id="ORA07470.1"/>
    </source>
</evidence>
<proteinExistence type="predicted"/>
<accession>A0A1W9Z5Z5</accession>
<evidence type="ECO:0000313" key="2">
    <source>
        <dbReference type="Proteomes" id="UP000192707"/>
    </source>
</evidence>